<gene>
    <name evidence="3" type="ORF">BSQ44_22330</name>
</gene>
<reference evidence="4" key="1">
    <citation type="submission" date="2016-11" db="EMBL/GenBank/DDBJ databases">
        <title>Mesorhizobium oceanicum sp. nov., isolated from deep seawater in South China Sea.</title>
        <authorList>
            <person name="Fu G.-Y."/>
        </authorList>
    </citation>
    <scope>NUCLEOTIDE SEQUENCE [LARGE SCALE GENOMIC DNA]</scope>
    <source>
        <strain evidence="4">B7</strain>
    </source>
</reference>
<keyword evidence="1" id="KW-1133">Transmembrane helix</keyword>
<dbReference type="EMBL" id="CP018171">
    <property type="protein sequence ID" value="APH73811.1"/>
    <property type="molecule type" value="Genomic_DNA"/>
</dbReference>
<sequence length="75" mass="8190">MAEETPTGPVEMGADMDYAEHEKTYSIFLFMTKYGIIVCSALMIAMAFGFFAGGGFFSSLIVFVLVVALASYILR</sequence>
<dbReference type="OrthoDB" id="9812071at2"/>
<protein>
    <submittedName>
        <fullName evidence="3">Cytochrome C oxidase subunit IV</fullName>
    </submittedName>
</protein>
<evidence type="ECO:0000313" key="3">
    <source>
        <dbReference type="EMBL" id="APH73811.1"/>
    </source>
</evidence>
<name>A0A1L3SWT5_9HYPH</name>
<evidence type="ECO:0000256" key="1">
    <source>
        <dbReference type="SAM" id="Phobius"/>
    </source>
</evidence>
<feature type="transmembrane region" description="Helical" evidence="1">
    <location>
        <begin position="27"/>
        <end position="50"/>
    </location>
</feature>
<dbReference type="SUPFAM" id="SSF81469">
    <property type="entry name" value="Bacterial aa3 type cytochrome c oxidase subunit IV"/>
    <property type="match status" value="1"/>
</dbReference>
<keyword evidence="1" id="KW-0812">Transmembrane</keyword>
<dbReference type="InterPro" id="IPR012422">
    <property type="entry name" value="Cyt_c_oxidase_su4_bac-aa3"/>
</dbReference>
<dbReference type="RefSeq" id="WP_072607274.1">
    <property type="nucleotide sequence ID" value="NZ_CP018171.1"/>
</dbReference>
<accession>A0A1L3SWT5</accession>
<evidence type="ECO:0000313" key="4">
    <source>
        <dbReference type="Proteomes" id="UP000182840"/>
    </source>
</evidence>
<proteinExistence type="predicted"/>
<keyword evidence="1" id="KW-0472">Membrane</keyword>
<feature type="domain" description="Cytochrome c oxidase subunit IV bacterial aa3 type" evidence="2">
    <location>
        <begin position="7"/>
        <end position="50"/>
    </location>
</feature>
<dbReference type="KEGG" id="meso:BSQ44_22330"/>
<dbReference type="Gene3D" id="1.20.5.160">
    <property type="entry name" value="Bacterial aa3 type cytochrome c oxidase subunit IV"/>
    <property type="match status" value="1"/>
</dbReference>
<feature type="transmembrane region" description="Helical" evidence="1">
    <location>
        <begin position="56"/>
        <end position="74"/>
    </location>
</feature>
<dbReference type="Proteomes" id="UP000182840">
    <property type="component" value="Chromosome"/>
</dbReference>
<dbReference type="Pfam" id="PF07835">
    <property type="entry name" value="COX4_pro_2"/>
    <property type="match status" value="1"/>
</dbReference>
<keyword evidence="4" id="KW-1185">Reference proteome</keyword>
<dbReference type="AlphaFoldDB" id="A0A1L3SWT5"/>
<evidence type="ECO:0000259" key="2">
    <source>
        <dbReference type="Pfam" id="PF07835"/>
    </source>
</evidence>
<organism evidence="3 4">
    <name type="scientific">Aquibium oceanicum</name>
    <dbReference type="NCBI Taxonomy" id="1670800"/>
    <lineage>
        <taxon>Bacteria</taxon>
        <taxon>Pseudomonadati</taxon>
        <taxon>Pseudomonadota</taxon>
        <taxon>Alphaproteobacteria</taxon>
        <taxon>Hyphomicrobiales</taxon>
        <taxon>Phyllobacteriaceae</taxon>
        <taxon>Aquibium</taxon>
    </lineage>
</organism>
<dbReference type="InterPro" id="IPR036596">
    <property type="entry name" value="Cyt-C_aa3_sf"/>
</dbReference>